<reference evidence="1" key="1">
    <citation type="submission" date="2021-09" db="EMBL/GenBank/DDBJ databases">
        <title>Properties of two broad host range phages and the first virulent siphovirus of Yersinia enterocolitica isolated from wild animals.</title>
        <authorList>
            <person name="Hammerl J.A."/>
            <person name="Hertwig S."/>
        </authorList>
    </citation>
    <scope>NUCLEOTIDE SEQUENCE</scope>
</reference>
<evidence type="ECO:0000313" key="1">
    <source>
        <dbReference type="EMBL" id="UCS82745.1"/>
    </source>
</evidence>
<evidence type="ECO:0000313" key="2">
    <source>
        <dbReference type="Proteomes" id="UP000828900"/>
    </source>
</evidence>
<proteinExistence type="predicted"/>
<accession>A0AC61TNP8</accession>
<protein>
    <submittedName>
        <fullName evidence="1">Uncharacterized protein</fullName>
    </submittedName>
</protein>
<dbReference type="Proteomes" id="UP000828900">
    <property type="component" value="Segment"/>
</dbReference>
<sequence>MNYLKAIFMNYETVEKAAVINGVSRYWTEVEPTGINWMSVAGVIFLAYFIYSLCKHESL</sequence>
<gene>
    <name evidence="1" type="ORF">vBYenPRambo_002</name>
</gene>
<organism evidence="1 2">
    <name type="scientific">Yersinia phage vB_YenP_Rambo</name>
    <dbReference type="NCBI Taxonomy" id="2880894"/>
    <lineage>
        <taxon>Viruses</taxon>
        <taxon>Duplodnaviria</taxon>
        <taxon>Heunggongvirae</taxon>
        <taxon>Uroviricota</taxon>
        <taxon>Caudoviricetes</taxon>
        <taxon>Autographivirales</taxon>
        <taxon>Autotranscriptaviridae</taxon>
        <taxon>Studiervirinae</taxon>
        <taxon>Rambovirus</taxon>
        <taxon>Rambovirus rambo</taxon>
    </lineage>
</organism>
<keyword evidence="2" id="KW-1185">Reference proteome</keyword>
<name>A0AC61TNP8_9CAUD</name>
<dbReference type="EMBL" id="OK042080">
    <property type="protein sequence ID" value="UCS82745.1"/>
    <property type="molecule type" value="Genomic_DNA"/>
</dbReference>